<keyword evidence="2" id="KW-1185">Reference proteome</keyword>
<organism evidence="1 2">
    <name type="scientific">Smallanthus sonchifolius</name>
    <dbReference type="NCBI Taxonomy" id="185202"/>
    <lineage>
        <taxon>Eukaryota</taxon>
        <taxon>Viridiplantae</taxon>
        <taxon>Streptophyta</taxon>
        <taxon>Embryophyta</taxon>
        <taxon>Tracheophyta</taxon>
        <taxon>Spermatophyta</taxon>
        <taxon>Magnoliopsida</taxon>
        <taxon>eudicotyledons</taxon>
        <taxon>Gunneridae</taxon>
        <taxon>Pentapetalae</taxon>
        <taxon>asterids</taxon>
        <taxon>campanulids</taxon>
        <taxon>Asterales</taxon>
        <taxon>Asteraceae</taxon>
        <taxon>Asteroideae</taxon>
        <taxon>Heliantheae alliance</taxon>
        <taxon>Millerieae</taxon>
        <taxon>Smallanthus</taxon>
    </lineage>
</organism>
<protein>
    <submittedName>
        <fullName evidence="1">Uncharacterized protein</fullName>
    </submittedName>
</protein>
<reference evidence="1 2" key="2">
    <citation type="journal article" date="2022" name="Mol. Ecol. Resour.">
        <title>The genomes of chicory, endive, great burdock and yacon provide insights into Asteraceae paleo-polyploidization history and plant inulin production.</title>
        <authorList>
            <person name="Fan W."/>
            <person name="Wang S."/>
            <person name="Wang H."/>
            <person name="Wang A."/>
            <person name="Jiang F."/>
            <person name="Liu H."/>
            <person name="Zhao H."/>
            <person name="Xu D."/>
            <person name="Zhang Y."/>
        </authorList>
    </citation>
    <scope>NUCLEOTIDE SEQUENCE [LARGE SCALE GENOMIC DNA]</scope>
    <source>
        <strain evidence="2">cv. Yunnan</strain>
        <tissue evidence="1">Leaves</tissue>
    </source>
</reference>
<proteinExistence type="predicted"/>
<comment type="caution">
    <text evidence="1">The sequence shown here is derived from an EMBL/GenBank/DDBJ whole genome shotgun (WGS) entry which is preliminary data.</text>
</comment>
<gene>
    <name evidence="1" type="ORF">L1987_44126</name>
</gene>
<reference evidence="2" key="1">
    <citation type="journal article" date="2022" name="Mol. Ecol. Resour.">
        <title>The genomes of chicory, endive, great burdock and yacon provide insights into Asteraceae palaeo-polyploidization history and plant inulin production.</title>
        <authorList>
            <person name="Fan W."/>
            <person name="Wang S."/>
            <person name="Wang H."/>
            <person name="Wang A."/>
            <person name="Jiang F."/>
            <person name="Liu H."/>
            <person name="Zhao H."/>
            <person name="Xu D."/>
            <person name="Zhang Y."/>
        </authorList>
    </citation>
    <scope>NUCLEOTIDE SEQUENCE [LARGE SCALE GENOMIC DNA]</scope>
    <source>
        <strain evidence="2">cv. Yunnan</strain>
    </source>
</reference>
<accession>A0ACB9GNC4</accession>
<dbReference type="EMBL" id="CM042031">
    <property type="protein sequence ID" value="KAI3785018.1"/>
    <property type="molecule type" value="Genomic_DNA"/>
</dbReference>
<sequence length="221" mass="23432">MPSDSCDHRRTTTAKPHGCAAGAPPSEPEHLPCPRCDSTNTKFCYYNNYNFSQPRHFCKACRRYWTHGGTLRDIPIGGGSRKNAKRSRLTATTTHGHGNSTLEFRHMAMTPPTATPILLPFAGEHGGGMHFIGDGKVGVSVCESFTSLLNSTQGPGFFGVNVGGFDDGGFGFGRAIWPFSDVGHYAAGGGGNTWQLEGSEGGHGGECLTLPDLAISTPGMI</sequence>
<evidence type="ECO:0000313" key="2">
    <source>
        <dbReference type="Proteomes" id="UP001056120"/>
    </source>
</evidence>
<dbReference type="Proteomes" id="UP001056120">
    <property type="component" value="Linkage Group LG14"/>
</dbReference>
<name>A0ACB9GNC4_9ASTR</name>
<evidence type="ECO:0000313" key="1">
    <source>
        <dbReference type="EMBL" id="KAI3785018.1"/>
    </source>
</evidence>